<evidence type="ECO:0008006" key="2">
    <source>
        <dbReference type="Google" id="ProtNLM"/>
    </source>
</evidence>
<dbReference type="AlphaFoldDB" id="B3EJV5"/>
<dbReference type="EMBL" id="CP001101">
    <property type="protein sequence ID" value="ACE03023.1"/>
    <property type="molecule type" value="Genomic_DNA"/>
</dbReference>
<accession>B3EJV5</accession>
<organism evidence="1">
    <name type="scientific">Chlorobium phaeobacteroides (strain BS1)</name>
    <dbReference type="NCBI Taxonomy" id="331678"/>
    <lineage>
        <taxon>Bacteria</taxon>
        <taxon>Pseudomonadati</taxon>
        <taxon>Chlorobiota</taxon>
        <taxon>Chlorobiia</taxon>
        <taxon>Chlorobiales</taxon>
        <taxon>Chlorobiaceae</taxon>
        <taxon>Chlorobium/Pelodictyon group</taxon>
        <taxon>Chlorobium</taxon>
    </lineage>
</organism>
<sequence length="66" mass="7713">MECKKEENLTRCNCTYEPCPRKGICCECIAYHKAKGQLPACLFPDDAEKSWDRSIARFIEVNRKDR</sequence>
<evidence type="ECO:0000313" key="1">
    <source>
        <dbReference type="EMBL" id="ACE03023.1"/>
    </source>
</evidence>
<proteinExistence type="predicted"/>
<name>B3EJV5_CHLPB</name>
<gene>
    <name evidence="1" type="ordered locus">Cphamn1_0034</name>
</gene>
<dbReference type="KEGG" id="cpb:Cphamn1_0034"/>
<protein>
    <recommendedName>
        <fullName evidence="2">Cytosolic protein</fullName>
    </recommendedName>
</protein>
<dbReference type="HOGENOM" id="CLU_194452_0_0_10"/>
<dbReference type="OrthoDB" id="9800443at2"/>
<dbReference type="Pfam" id="PF20095">
    <property type="entry name" value="DUF6485"/>
    <property type="match status" value="1"/>
</dbReference>
<reference evidence="1" key="1">
    <citation type="submission" date="2008-06" db="EMBL/GenBank/DDBJ databases">
        <title>Complete sequence of Chlorobium phaeobacteroides BS1.</title>
        <authorList>
            <consortium name="US DOE Joint Genome Institute"/>
            <person name="Lucas S."/>
            <person name="Copeland A."/>
            <person name="Lapidus A."/>
            <person name="Glavina del Rio T."/>
            <person name="Dalin E."/>
            <person name="Tice H."/>
            <person name="Bruce D."/>
            <person name="Goodwin L."/>
            <person name="Pitluck S."/>
            <person name="Schmutz J."/>
            <person name="Larimer F."/>
            <person name="Land M."/>
            <person name="Hauser L."/>
            <person name="Kyrpides N."/>
            <person name="Ovchinnikova G."/>
            <person name="Li T."/>
            <person name="Liu Z."/>
            <person name="Zhao F."/>
            <person name="Overmann J."/>
            <person name="Bryant D.A."/>
            <person name="Richardson P."/>
        </authorList>
    </citation>
    <scope>NUCLEOTIDE SEQUENCE [LARGE SCALE GENOMIC DNA]</scope>
    <source>
        <strain evidence="1">BS1</strain>
    </source>
</reference>
<dbReference type="eggNOG" id="ENOG5032Y2U">
    <property type="taxonomic scope" value="Bacteria"/>
</dbReference>